<proteinExistence type="predicted"/>
<dbReference type="SUPFAM" id="SSF52540">
    <property type="entry name" value="P-loop containing nucleoside triphosphate hydrolases"/>
    <property type="match status" value="2"/>
</dbReference>
<dbReference type="SMART" id="SM00487">
    <property type="entry name" value="DEXDc"/>
    <property type="match status" value="1"/>
</dbReference>
<name>A0A1L7TT87_FUSMA</name>
<dbReference type="PROSITE" id="PS51194">
    <property type="entry name" value="HELICASE_CTER"/>
    <property type="match status" value="1"/>
</dbReference>
<dbReference type="GeneID" id="65091422"/>
<gene>
    <name evidence="7" type="ORF">FMAN_12172</name>
</gene>
<comment type="caution">
    <text evidence="7">The sequence shown here is derived from an EMBL/GenBank/DDBJ whole genome shotgun (WGS) entry which is preliminary data.</text>
</comment>
<dbReference type="PANTHER" id="PTHR45626">
    <property type="entry name" value="TRANSCRIPTION TERMINATION FACTOR 2-RELATED"/>
    <property type="match status" value="1"/>
</dbReference>
<dbReference type="InterPro" id="IPR001650">
    <property type="entry name" value="Helicase_C-like"/>
</dbReference>
<protein>
    <submittedName>
        <fullName evidence="7">Related to promoter binding protein RUSH-1alpha</fullName>
    </submittedName>
</protein>
<feature type="domain" description="Helicase ATP-binding" evidence="5">
    <location>
        <begin position="321"/>
        <end position="503"/>
    </location>
</feature>
<evidence type="ECO:0000259" key="6">
    <source>
        <dbReference type="PROSITE" id="PS51194"/>
    </source>
</evidence>
<evidence type="ECO:0000256" key="2">
    <source>
        <dbReference type="ARBA" id="ARBA00022801"/>
    </source>
</evidence>
<dbReference type="CDD" id="cd18008">
    <property type="entry name" value="DEXDc_SHPRH-like"/>
    <property type="match status" value="1"/>
</dbReference>
<organism evidence="7 8">
    <name type="scientific">Fusarium mangiferae</name>
    <name type="common">Mango malformation disease fungus</name>
    <dbReference type="NCBI Taxonomy" id="192010"/>
    <lineage>
        <taxon>Eukaryota</taxon>
        <taxon>Fungi</taxon>
        <taxon>Dikarya</taxon>
        <taxon>Ascomycota</taxon>
        <taxon>Pezizomycotina</taxon>
        <taxon>Sordariomycetes</taxon>
        <taxon>Hypocreomycetidae</taxon>
        <taxon>Hypocreales</taxon>
        <taxon>Nectriaceae</taxon>
        <taxon>Fusarium</taxon>
        <taxon>Fusarium fujikuroi species complex</taxon>
    </lineage>
</organism>
<dbReference type="GO" id="GO:0005634">
    <property type="term" value="C:nucleus"/>
    <property type="evidence" value="ECO:0007669"/>
    <property type="project" value="TreeGrafter"/>
</dbReference>
<keyword evidence="1" id="KW-0547">Nucleotide-binding</keyword>
<sequence length="902" mass="100291">MTRPLKRRRDSKNDTENGSSYMDAQRQAVCFDRGNSPHSFDSGMDLDSPSDTNDIGDGISVTEEEFEKEWICYGAICGAQVLLNPHTQMPNETQPWARYCLFKIEPDGRTHYLVDDGETSPKKRSVLDCDTAAILTLVAGRSGDISFAAVFGVDVFRGKRKRSGKGLPIDISVNIYGPRNSIGDVDEALSEIGTYRTYLQHPVFLEPGIPYINPQFFYPTSQKTDLRHLVGSSARESHTKSKVSQEVESVMGSLDVLSEEIPVPSGGGQDLHPILDQFLLNTRLKEHQLKGVEFILGRESEEVATQMHRHMLLSIHHSLLSHSDKPGRGGILADVMGLGKTLTMLSAILCSKQLVQSFSKDITSNSDAWHHSPLNMTLVVLPSRQVLDVWQNEIDRRFQPHTFKTITFHGDARPKKRELLLGHDIVLTTYHTLEKDNRGNQILNSINWSRVVLDEAHQIRNSSIKLHKAAAALESDTRWCLTGTPIQNSFDDLRSLLKFLRFEPLCQSNLFEQHIVKPFRQEPQDQPNGLDGARNLKIMLKVCCLRRTQAKLDLPPSSIQKIDVTPTETEKSMFTSILDQCKEDFDKMAGKEGNSKKSNILFSAIMKLRRVCNHGAITISACGSKRTNQLSVPKAKRKASRSPSAEPACEFCDERTGNADLLGGLDSCPICGRLESEMNDEASSLALSPRPIPSPTPSVMDIDIPEPSTGEFYRQSGHELKQKSSKMSAVVDNIKKSCMDAGSKSVVFSSWRDTLDILAAILGAEGIAFVQVDGRNPLLGRTELLSRFCQDPMIRVLLISINTGAVGLTLTEANMVHIVEPQWNPAIEEQAIARVVRMGQKRPVTIFKYITAGSIENTVVKLQEKKTRIVKLSMQDKDGAESDANLDSFKFAIDPNEWGVVS</sequence>
<dbReference type="Gene3D" id="3.40.50.300">
    <property type="entry name" value="P-loop containing nucleotide triphosphate hydrolases"/>
    <property type="match status" value="1"/>
</dbReference>
<dbReference type="VEuPathDB" id="FungiDB:FMAN_12172"/>
<dbReference type="InterPro" id="IPR038718">
    <property type="entry name" value="SNF2-like_sf"/>
</dbReference>
<dbReference type="CDD" id="cd18793">
    <property type="entry name" value="SF2_C_SNF"/>
    <property type="match status" value="1"/>
</dbReference>
<evidence type="ECO:0000259" key="5">
    <source>
        <dbReference type="PROSITE" id="PS51192"/>
    </source>
</evidence>
<dbReference type="EMBL" id="FCQH01000009">
    <property type="protein sequence ID" value="CVK98046.1"/>
    <property type="molecule type" value="Genomic_DNA"/>
</dbReference>
<feature type="domain" description="Helicase C-terminal" evidence="6">
    <location>
        <begin position="733"/>
        <end position="885"/>
    </location>
</feature>
<keyword evidence="8" id="KW-1185">Reference proteome</keyword>
<feature type="region of interest" description="Disordered" evidence="4">
    <location>
        <begin position="1"/>
        <end position="27"/>
    </location>
</feature>
<keyword evidence="3" id="KW-0067">ATP-binding</keyword>
<dbReference type="GO" id="GO:0008094">
    <property type="term" value="F:ATP-dependent activity, acting on DNA"/>
    <property type="evidence" value="ECO:0007669"/>
    <property type="project" value="TreeGrafter"/>
</dbReference>
<dbReference type="SMART" id="SM00490">
    <property type="entry name" value="HELICc"/>
    <property type="match status" value="1"/>
</dbReference>
<dbReference type="InterPro" id="IPR000330">
    <property type="entry name" value="SNF2_N"/>
</dbReference>
<dbReference type="Pfam" id="PF00176">
    <property type="entry name" value="SNF2-rel_dom"/>
    <property type="match status" value="1"/>
</dbReference>
<dbReference type="GO" id="GO:0016787">
    <property type="term" value="F:hydrolase activity"/>
    <property type="evidence" value="ECO:0007669"/>
    <property type="project" value="UniProtKB-KW"/>
</dbReference>
<evidence type="ECO:0000313" key="7">
    <source>
        <dbReference type="EMBL" id="CVK98046.1"/>
    </source>
</evidence>
<dbReference type="PANTHER" id="PTHR45626:SF22">
    <property type="entry name" value="DNA REPAIR PROTEIN RAD5"/>
    <property type="match status" value="1"/>
</dbReference>
<accession>A0A1L7TT87</accession>
<dbReference type="RefSeq" id="XP_041684918.1">
    <property type="nucleotide sequence ID" value="XM_041834679.1"/>
</dbReference>
<dbReference type="Proteomes" id="UP000184255">
    <property type="component" value="Unassembled WGS sequence"/>
</dbReference>
<dbReference type="AlphaFoldDB" id="A0A1L7TT87"/>
<evidence type="ECO:0000256" key="3">
    <source>
        <dbReference type="ARBA" id="ARBA00022840"/>
    </source>
</evidence>
<evidence type="ECO:0000256" key="4">
    <source>
        <dbReference type="SAM" id="MobiDB-lite"/>
    </source>
</evidence>
<dbReference type="PROSITE" id="PS51192">
    <property type="entry name" value="HELICASE_ATP_BIND_1"/>
    <property type="match status" value="1"/>
</dbReference>
<keyword evidence="2" id="KW-0378">Hydrolase</keyword>
<dbReference type="Pfam" id="PF00271">
    <property type="entry name" value="Helicase_C"/>
    <property type="match status" value="1"/>
</dbReference>
<dbReference type="GO" id="GO:0006281">
    <property type="term" value="P:DNA repair"/>
    <property type="evidence" value="ECO:0007669"/>
    <property type="project" value="TreeGrafter"/>
</dbReference>
<dbReference type="InterPro" id="IPR049730">
    <property type="entry name" value="SNF2/RAD54-like_C"/>
</dbReference>
<dbReference type="Gene3D" id="3.40.50.10810">
    <property type="entry name" value="Tandem AAA-ATPase domain"/>
    <property type="match status" value="1"/>
</dbReference>
<evidence type="ECO:0000313" key="8">
    <source>
        <dbReference type="Proteomes" id="UP000184255"/>
    </source>
</evidence>
<dbReference type="InterPro" id="IPR050628">
    <property type="entry name" value="SNF2_RAD54_helicase_TF"/>
</dbReference>
<evidence type="ECO:0000256" key="1">
    <source>
        <dbReference type="ARBA" id="ARBA00022741"/>
    </source>
</evidence>
<feature type="compositionally biased region" description="Basic residues" evidence="4">
    <location>
        <begin position="1"/>
        <end position="10"/>
    </location>
</feature>
<reference evidence="8" key="1">
    <citation type="journal article" date="2016" name="Genome Biol. Evol.">
        <title>Comparative 'omics' of the Fusarium fujikuroi species complex highlights differences in genetic potential and metabolite synthesis.</title>
        <authorList>
            <person name="Niehaus E.-M."/>
            <person name="Muensterkoetter M."/>
            <person name="Proctor R.H."/>
            <person name="Brown D.W."/>
            <person name="Sharon A."/>
            <person name="Idan Y."/>
            <person name="Oren-Young L."/>
            <person name="Sieber C.M."/>
            <person name="Novak O."/>
            <person name="Pencik A."/>
            <person name="Tarkowska D."/>
            <person name="Hromadova K."/>
            <person name="Freeman S."/>
            <person name="Maymon M."/>
            <person name="Elazar M."/>
            <person name="Youssef S.A."/>
            <person name="El-Shabrawy E.S.M."/>
            <person name="Shalaby A.B.A."/>
            <person name="Houterman P."/>
            <person name="Brock N.L."/>
            <person name="Burkhardt I."/>
            <person name="Tsavkelova E.A."/>
            <person name="Dickschat J.S."/>
            <person name="Galuszka P."/>
            <person name="Gueldener U."/>
            <person name="Tudzynski B."/>
        </authorList>
    </citation>
    <scope>NUCLEOTIDE SEQUENCE [LARGE SCALE GENOMIC DNA]</scope>
    <source>
        <strain evidence="8">MRC7560</strain>
    </source>
</reference>
<dbReference type="InterPro" id="IPR014001">
    <property type="entry name" value="Helicase_ATP-bd"/>
</dbReference>
<dbReference type="InterPro" id="IPR027417">
    <property type="entry name" value="P-loop_NTPase"/>
</dbReference>
<dbReference type="GO" id="GO:0005524">
    <property type="term" value="F:ATP binding"/>
    <property type="evidence" value="ECO:0007669"/>
    <property type="project" value="UniProtKB-KW"/>
</dbReference>